<organism evidence="1 2">
    <name type="scientific">Halocaridina rubra</name>
    <name type="common">Hawaiian red shrimp</name>
    <dbReference type="NCBI Taxonomy" id="373956"/>
    <lineage>
        <taxon>Eukaryota</taxon>
        <taxon>Metazoa</taxon>
        <taxon>Ecdysozoa</taxon>
        <taxon>Arthropoda</taxon>
        <taxon>Crustacea</taxon>
        <taxon>Multicrustacea</taxon>
        <taxon>Malacostraca</taxon>
        <taxon>Eumalacostraca</taxon>
        <taxon>Eucarida</taxon>
        <taxon>Decapoda</taxon>
        <taxon>Pleocyemata</taxon>
        <taxon>Caridea</taxon>
        <taxon>Atyoidea</taxon>
        <taxon>Atyidae</taxon>
        <taxon>Halocaridina</taxon>
    </lineage>
</organism>
<comment type="caution">
    <text evidence="1">The sequence shown here is derived from an EMBL/GenBank/DDBJ whole genome shotgun (WGS) entry which is preliminary data.</text>
</comment>
<gene>
    <name evidence="1" type="ORF">SK128_017695</name>
</gene>
<name>A0AAN8X4Q5_HALRR</name>
<reference evidence="1 2" key="1">
    <citation type="submission" date="2023-11" db="EMBL/GenBank/DDBJ databases">
        <title>Halocaridina rubra genome assembly.</title>
        <authorList>
            <person name="Smith C."/>
        </authorList>
    </citation>
    <scope>NUCLEOTIDE SEQUENCE [LARGE SCALE GENOMIC DNA]</scope>
    <source>
        <strain evidence="1">EP-1</strain>
        <tissue evidence="1">Whole</tissue>
    </source>
</reference>
<evidence type="ECO:0000313" key="2">
    <source>
        <dbReference type="Proteomes" id="UP001381693"/>
    </source>
</evidence>
<dbReference type="Pfam" id="PF07841">
    <property type="entry name" value="DM4_12"/>
    <property type="match status" value="1"/>
</dbReference>
<sequence>MQSTPTVKMVMPLINEVTQGYIFPERFKDFGVGRDENENKSISRTKRLASDGFPSGTRIKVNTILTVPVPAISTKSMVMDNVLFFDLPSGGSAGRSYRDRKSDRFHVYARMEEFLNDLGYNGHECTLRTLCEIAEAPFEHGLYGEIINLVLSASVTPDENEVYDEYMTAEYYGKNYGNCASIYTNCPNSVLNVISNAF</sequence>
<dbReference type="Proteomes" id="UP001381693">
    <property type="component" value="Unassembled WGS sequence"/>
</dbReference>
<dbReference type="InterPro" id="IPR006631">
    <property type="entry name" value="DM4_12"/>
</dbReference>
<protein>
    <submittedName>
        <fullName evidence="1">Uncharacterized protein</fullName>
    </submittedName>
</protein>
<accession>A0AAN8X4Q5</accession>
<keyword evidence="2" id="KW-1185">Reference proteome</keyword>
<dbReference type="SMART" id="SM00718">
    <property type="entry name" value="DM4_12"/>
    <property type="match status" value="1"/>
</dbReference>
<dbReference type="EMBL" id="JAXCGZ010008180">
    <property type="protein sequence ID" value="KAK7077866.1"/>
    <property type="molecule type" value="Genomic_DNA"/>
</dbReference>
<dbReference type="PANTHER" id="PTHR21398">
    <property type="entry name" value="AGAP007094-PA"/>
    <property type="match status" value="1"/>
</dbReference>
<dbReference type="AlphaFoldDB" id="A0AAN8X4Q5"/>
<evidence type="ECO:0000313" key="1">
    <source>
        <dbReference type="EMBL" id="KAK7077866.1"/>
    </source>
</evidence>
<proteinExistence type="predicted"/>
<dbReference type="PANTHER" id="PTHR21398:SF6">
    <property type="entry name" value="AGAP007094-PA"/>
    <property type="match status" value="1"/>
</dbReference>